<proteinExistence type="predicted"/>
<feature type="region of interest" description="Disordered" evidence="1">
    <location>
        <begin position="1"/>
        <end position="23"/>
    </location>
</feature>
<dbReference type="Proteomes" id="UP000887565">
    <property type="component" value="Unplaced"/>
</dbReference>
<evidence type="ECO:0000313" key="2">
    <source>
        <dbReference type="Proteomes" id="UP000887565"/>
    </source>
</evidence>
<protein>
    <submittedName>
        <fullName evidence="3">Uncharacterized protein</fullName>
    </submittedName>
</protein>
<dbReference type="AlphaFoldDB" id="A0A915JC18"/>
<evidence type="ECO:0000256" key="1">
    <source>
        <dbReference type="SAM" id="MobiDB-lite"/>
    </source>
</evidence>
<name>A0A915JC18_ROMCU</name>
<reference evidence="3" key="1">
    <citation type="submission" date="2022-11" db="UniProtKB">
        <authorList>
            <consortium name="WormBaseParasite"/>
        </authorList>
    </citation>
    <scope>IDENTIFICATION</scope>
</reference>
<sequence>MIKNMARATTNKQTTHANVHMHGVRQNESFLGEKLKTGSPGEYLCPSYDGDRLLANSGKDREKTTTEIFTKNINLTSSRPQLIKTDYYGYWITQILLQFVRDYSSNGHDRDLLSSILQCCILLLLPYK</sequence>
<feature type="compositionally biased region" description="Polar residues" evidence="1">
    <location>
        <begin position="7"/>
        <end position="17"/>
    </location>
</feature>
<dbReference type="WBParaSite" id="nRc.2.0.1.t23186-RA">
    <property type="protein sequence ID" value="nRc.2.0.1.t23186-RA"/>
    <property type="gene ID" value="nRc.2.0.1.g23186"/>
</dbReference>
<organism evidence="2 3">
    <name type="scientific">Romanomermis culicivorax</name>
    <name type="common">Nematode worm</name>
    <dbReference type="NCBI Taxonomy" id="13658"/>
    <lineage>
        <taxon>Eukaryota</taxon>
        <taxon>Metazoa</taxon>
        <taxon>Ecdysozoa</taxon>
        <taxon>Nematoda</taxon>
        <taxon>Enoplea</taxon>
        <taxon>Dorylaimia</taxon>
        <taxon>Mermithida</taxon>
        <taxon>Mermithoidea</taxon>
        <taxon>Mermithidae</taxon>
        <taxon>Romanomermis</taxon>
    </lineage>
</organism>
<keyword evidence="2" id="KW-1185">Reference proteome</keyword>
<evidence type="ECO:0000313" key="3">
    <source>
        <dbReference type="WBParaSite" id="nRc.2.0.1.t23186-RA"/>
    </source>
</evidence>
<accession>A0A915JC18</accession>